<evidence type="ECO:0000313" key="3">
    <source>
        <dbReference type="EMBL" id="RAM57895.1"/>
    </source>
</evidence>
<reference evidence="3 5" key="1">
    <citation type="submission" date="2014-04" db="EMBL/GenBank/DDBJ databases">
        <title>Genome study of Napier grass stunt phytoplasma.</title>
        <authorList>
            <person name="Kawicha P."/>
            <person name="Dickinson M."/>
            <person name="Hodgetts J."/>
        </authorList>
    </citation>
    <scope>NUCLEOTIDE SEQUENCE [LARGE SCALE GENOMIC DNA]</scope>
    <source>
        <strain evidence="3 5">NGS-S10</strain>
    </source>
</reference>
<dbReference type="Pfam" id="PF09903">
    <property type="entry name" value="DUF2130"/>
    <property type="match status" value="1"/>
</dbReference>
<sequence length="367" mass="44669">MKNNIKVIIKNSYELELQENAKKGDIINLKESIKLNMDIVQKNIHDQERKKIEDFFKKEKEEALKNFQNQKKLEIQKIIYEHEKNKMKLENEKNQEIYQLKLNRSYLNNKLIGEKLEKWCDNEIQNQMLILNDISWHKDNEIIKGSKADFIFKLYRNKEKKEDEILTSAILEMKSEIKNIDFFKKKQKNEQYFNKLNIDRQNKNLEFALLISELEYDQENDLPIKKVQEYEKMYIIRPPYLVTFLNIIIALARKNKELIYQIKRKKQGFKQEKEIRELFENMKNKILNNYLKKIEKNLNEIIKENKNIKKTAENILSSYQKIEHKTQIILAHHFKFLIKKIENFQIEKIIKKINQNKEIIKKYQKKV</sequence>
<evidence type="ECO:0008006" key="6">
    <source>
        <dbReference type="Google" id="ProtNLM"/>
    </source>
</evidence>
<feature type="coiled-coil region" evidence="1">
    <location>
        <begin position="30"/>
        <end position="77"/>
    </location>
</feature>
<dbReference type="Proteomes" id="UP000249343">
    <property type="component" value="Unassembled WGS sequence"/>
</dbReference>
<reference evidence="2 4" key="2">
    <citation type="submission" date="2016-02" db="EMBL/GenBank/DDBJ databases">
        <title>A draft genome sequence of Candidatus Phytoplasma oryzae strain Mbita1, the causative agent of Napier Grass stunt disease in Kenya.</title>
        <authorList>
            <person name="Fischer A."/>
            <person name="Santa-Cruz I."/>
            <person name="Wambua L."/>
            <person name="Olds C."/>
            <person name="Midega C."/>
            <person name="Dickinson M."/>
            <person name="Kawicha P."/>
            <person name="Khan Z."/>
            <person name="Masiga D."/>
            <person name="Jores J."/>
            <person name="Bernd S."/>
        </authorList>
    </citation>
    <scope>NUCLEOTIDE SEQUENCE [LARGE SCALE GENOMIC DNA]</scope>
    <source>
        <strain evidence="2">Mbita1</strain>
    </source>
</reference>
<dbReference type="Proteomes" id="UP000070069">
    <property type="component" value="Unassembled WGS sequence"/>
</dbReference>
<dbReference type="InterPro" id="IPR019219">
    <property type="entry name" value="DUF2130"/>
</dbReference>
<name>A0A139JQT5_9MOLU</name>
<keyword evidence="1" id="KW-0175">Coiled coil</keyword>
<evidence type="ECO:0000313" key="2">
    <source>
        <dbReference type="EMBL" id="KXT29341.1"/>
    </source>
</evidence>
<comment type="caution">
    <text evidence="2">The sequence shown here is derived from an EMBL/GenBank/DDBJ whole genome shotgun (WGS) entry which is preliminary data.</text>
</comment>
<dbReference type="EMBL" id="JHUK01000002">
    <property type="protein sequence ID" value="RAM57895.1"/>
    <property type="molecule type" value="Genomic_DNA"/>
</dbReference>
<dbReference type="RefSeq" id="WP_066540089.1">
    <property type="nucleotide sequence ID" value="NZ_JHUK01000002.1"/>
</dbReference>
<organism evidence="2 4">
    <name type="scientific">Candidatus Phytoplasma oryzae</name>
    <dbReference type="NCBI Taxonomy" id="203274"/>
    <lineage>
        <taxon>Bacteria</taxon>
        <taxon>Bacillati</taxon>
        <taxon>Mycoplasmatota</taxon>
        <taxon>Mollicutes</taxon>
        <taxon>Acholeplasmatales</taxon>
        <taxon>Acholeplasmataceae</taxon>
        <taxon>Candidatus Phytoplasma</taxon>
        <taxon>16SrXI (Rice yellow dwarf group)</taxon>
    </lineage>
</organism>
<evidence type="ECO:0000256" key="1">
    <source>
        <dbReference type="SAM" id="Coils"/>
    </source>
</evidence>
<feature type="coiled-coil region" evidence="1">
    <location>
        <begin position="284"/>
        <end position="311"/>
    </location>
</feature>
<evidence type="ECO:0000313" key="5">
    <source>
        <dbReference type="Proteomes" id="UP000249343"/>
    </source>
</evidence>
<dbReference type="PATRIC" id="fig|203274.3.peg.260"/>
<evidence type="ECO:0000313" key="4">
    <source>
        <dbReference type="Proteomes" id="UP000070069"/>
    </source>
</evidence>
<dbReference type="OrthoDB" id="3224137at2"/>
<keyword evidence="5" id="KW-1185">Reference proteome</keyword>
<protein>
    <recommendedName>
        <fullName evidence="6">DUF2130 domain-containing protein</fullName>
    </recommendedName>
</protein>
<accession>A0A139JQT5</accession>
<gene>
    <name evidence="2" type="ORF">AXA84_0155</name>
    <name evidence="3" type="ORF">DH96_01080</name>
</gene>
<proteinExistence type="predicted"/>
<dbReference type="AlphaFoldDB" id="A0A139JQT5"/>
<dbReference type="EMBL" id="LTBM01000002">
    <property type="protein sequence ID" value="KXT29341.1"/>
    <property type="molecule type" value="Genomic_DNA"/>
</dbReference>